<evidence type="ECO:0000313" key="15">
    <source>
        <dbReference type="Proteomes" id="UP001205890"/>
    </source>
</evidence>
<dbReference type="Pfam" id="PF02518">
    <property type="entry name" value="HATPase_c"/>
    <property type="match status" value="1"/>
</dbReference>
<keyword evidence="9" id="KW-0902">Two-component regulatory system</keyword>
<evidence type="ECO:0000313" key="14">
    <source>
        <dbReference type="EMBL" id="MCP8940424.1"/>
    </source>
</evidence>
<keyword evidence="5" id="KW-0808">Transferase</keyword>
<evidence type="ECO:0000256" key="7">
    <source>
        <dbReference type="ARBA" id="ARBA00022777"/>
    </source>
</evidence>
<evidence type="ECO:0000256" key="6">
    <source>
        <dbReference type="ARBA" id="ARBA00022692"/>
    </source>
</evidence>
<dbReference type="InterPro" id="IPR050428">
    <property type="entry name" value="TCS_sensor_his_kinase"/>
</dbReference>
<dbReference type="SMART" id="SM00387">
    <property type="entry name" value="HATPase_c"/>
    <property type="match status" value="1"/>
</dbReference>
<reference evidence="14 15" key="1">
    <citation type="submission" date="2022-07" db="EMBL/GenBank/DDBJ databases">
        <authorList>
            <person name="Li W.-J."/>
            <person name="Deng Q.-Q."/>
        </authorList>
    </citation>
    <scope>NUCLEOTIDE SEQUENCE [LARGE SCALE GENOMIC DNA]</scope>
    <source>
        <strain evidence="14 15">SYSU M60028</strain>
    </source>
</reference>
<dbReference type="CDD" id="cd06225">
    <property type="entry name" value="HAMP"/>
    <property type="match status" value="1"/>
</dbReference>
<evidence type="ECO:0000259" key="13">
    <source>
        <dbReference type="PROSITE" id="PS50885"/>
    </source>
</evidence>
<protein>
    <recommendedName>
        <fullName evidence="3">histidine kinase</fullName>
        <ecNumber evidence="3">2.7.13.3</ecNumber>
    </recommendedName>
</protein>
<dbReference type="RefSeq" id="WP_254745131.1">
    <property type="nucleotide sequence ID" value="NZ_JANCLU010000021.1"/>
</dbReference>
<evidence type="ECO:0000256" key="1">
    <source>
        <dbReference type="ARBA" id="ARBA00000085"/>
    </source>
</evidence>
<dbReference type="Proteomes" id="UP001205890">
    <property type="component" value="Unassembled WGS sequence"/>
</dbReference>
<feature type="transmembrane region" description="Helical" evidence="11">
    <location>
        <begin position="159"/>
        <end position="182"/>
    </location>
</feature>
<dbReference type="Pfam" id="PF00512">
    <property type="entry name" value="HisKA"/>
    <property type="match status" value="1"/>
</dbReference>
<feature type="domain" description="Histidine kinase" evidence="12">
    <location>
        <begin position="240"/>
        <end position="453"/>
    </location>
</feature>
<dbReference type="PANTHER" id="PTHR45436:SF8">
    <property type="entry name" value="HISTIDINE KINASE"/>
    <property type="match status" value="1"/>
</dbReference>
<dbReference type="PROSITE" id="PS50885">
    <property type="entry name" value="HAMP"/>
    <property type="match status" value="1"/>
</dbReference>
<dbReference type="EC" id="2.7.13.3" evidence="3"/>
<dbReference type="CDD" id="cd00075">
    <property type="entry name" value="HATPase"/>
    <property type="match status" value="1"/>
</dbReference>
<dbReference type="Gene3D" id="6.10.340.10">
    <property type="match status" value="1"/>
</dbReference>
<sequence>MKPRFAGTVSFRLALLYALIFAVSAFALFGLLYWRILQFAEGQINEAITAELLGLSHLHEPEDADVLVRAVRNRAASANPGTYYLLQGSDGSWIAGNIATLPHSAGRFEHDVTVTEGRPPPPYTRGRFVGVELEDGRILFAGRNLAQFLDFDQRLRETFFTAMSFAMALAIGGGMLMSLGFLRRVEAINRTTANIVAGNLSERIPITGSFDELDTLAENLNAMLARIQTLMDGLRQVSTDIAHDLRTPLARLRQRLEAARDRVSGENGDVSEYEAALEEIDAILATFSALLRIAQIESGARLQGFRRVNLSAVFATVAEAYAPAAEDKGQTLTSAIEAGIDISGDRELLTQMLANLLENALHHAPQGASIRVTLTEHGRLAVGEVSDDGPGIPEAERANVLRRFYRLERSRGAPGNGLGLSLVAAVAELHHVDLSLEDNRPGLRVVMTFPEARHAAESAPAARTDRATPLAAAAAEPIPRP</sequence>
<dbReference type="InterPro" id="IPR036890">
    <property type="entry name" value="HATPase_C_sf"/>
</dbReference>
<dbReference type="InterPro" id="IPR003660">
    <property type="entry name" value="HAMP_dom"/>
</dbReference>
<dbReference type="SMART" id="SM00304">
    <property type="entry name" value="HAMP"/>
    <property type="match status" value="1"/>
</dbReference>
<evidence type="ECO:0000256" key="10">
    <source>
        <dbReference type="SAM" id="MobiDB-lite"/>
    </source>
</evidence>
<evidence type="ECO:0000256" key="3">
    <source>
        <dbReference type="ARBA" id="ARBA00012438"/>
    </source>
</evidence>
<comment type="subcellular location">
    <subcellularLocation>
        <location evidence="2">Membrane</location>
    </subcellularLocation>
</comment>
<evidence type="ECO:0000256" key="2">
    <source>
        <dbReference type="ARBA" id="ARBA00004370"/>
    </source>
</evidence>
<dbReference type="InterPro" id="IPR003594">
    <property type="entry name" value="HATPase_dom"/>
</dbReference>
<dbReference type="InterPro" id="IPR003661">
    <property type="entry name" value="HisK_dim/P_dom"/>
</dbReference>
<accession>A0ABT1LG00</accession>
<keyword evidence="15" id="KW-1185">Reference proteome</keyword>
<keyword evidence="11" id="KW-0472">Membrane</keyword>
<dbReference type="Gene3D" id="3.30.565.10">
    <property type="entry name" value="Histidine kinase-like ATPase, C-terminal domain"/>
    <property type="match status" value="1"/>
</dbReference>
<feature type="domain" description="HAMP" evidence="13">
    <location>
        <begin position="179"/>
        <end position="232"/>
    </location>
</feature>
<dbReference type="PANTHER" id="PTHR45436">
    <property type="entry name" value="SENSOR HISTIDINE KINASE YKOH"/>
    <property type="match status" value="1"/>
</dbReference>
<evidence type="ECO:0000256" key="11">
    <source>
        <dbReference type="SAM" id="Phobius"/>
    </source>
</evidence>
<dbReference type="Pfam" id="PF00672">
    <property type="entry name" value="HAMP"/>
    <property type="match status" value="1"/>
</dbReference>
<comment type="caution">
    <text evidence="14">The sequence shown here is derived from an EMBL/GenBank/DDBJ whole genome shotgun (WGS) entry which is preliminary data.</text>
</comment>
<dbReference type="SUPFAM" id="SSF158472">
    <property type="entry name" value="HAMP domain-like"/>
    <property type="match status" value="1"/>
</dbReference>
<evidence type="ECO:0000259" key="12">
    <source>
        <dbReference type="PROSITE" id="PS50109"/>
    </source>
</evidence>
<evidence type="ECO:0000256" key="8">
    <source>
        <dbReference type="ARBA" id="ARBA00022989"/>
    </source>
</evidence>
<dbReference type="InterPro" id="IPR036097">
    <property type="entry name" value="HisK_dim/P_sf"/>
</dbReference>
<feature type="compositionally biased region" description="Low complexity" evidence="10">
    <location>
        <begin position="457"/>
        <end position="481"/>
    </location>
</feature>
<dbReference type="SUPFAM" id="SSF47384">
    <property type="entry name" value="Homodimeric domain of signal transducing histidine kinase"/>
    <property type="match status" value="1"/>
</dbReference>
<dbReference type="SMART" id="SM00388">
    <property type="entry name" value="HisKA"/>
    <property type="match status" value="1"/>
</dbReference>
<dbReference type="Gene3D" id="1.10.287.130">
    <property type="match status" value="1"/>
</dbReference>
<keyword evidence="6 11" id="KW-0812">Transmembrane</keyword>
<name>A0ABT1LG00_9HYPH</name>
<keyword evidence="4" id="KW-0597">Phosphoprotein</keyword>
<feature type="transmembrane region" description="Helical" evidence="11">
    <location>
        <begin position="14"/>
        <end position="34"/>
    </location>
</feature>
<gene>
    <name evidence="14" type="ORF">NK718_18010</name>
</gene>
<evidence type="ECO:0000256" key="4">
    <source>
        <dbReference type="ARBA" id="ARBA00022553"/>
    </source>
</evidence>
<dbReference type="SUPFAM" id="SSF55874">
    <property type="entry name" value="ATPase domain of HSP90 chaperone/DNA topoisomerase II/histidine kinase"/>
    <property type="match status" value="1"/>
</dbReference>
<feature type="region of interest" description="Disordered" evidence="10">
    <location>
        <begin position="456"/>
        <end position="481"/>
    </location>
</feature>
<keyword evidence="14" id="KW-0547">Nucleotide-binding</keyword>
<evidence type="ECO:0000256" key="5">
    <source>
        <dbReference type="ARBA" id="ARBA00022679"/>
    </source>
</evidence>
<keyword evidence="8 11" id="KW-1133">Transmembrane helix</keyword>
<keyword evidence="7" id="KW-0418">Kinase</keyword>
<dbReference type="InterPro" id="IPR005467">
    <property type="entry name" value="His_kinase_dom"/>
</dbReference>
<dbReference type="PROSITE" id="PS50109">
    <property type="entry name" value="HIS_KIN"/>
    <property type="match status" value="1"/>
</dbReference>
<comment type="catalytic activity">
    <reaction evidence="1">
        <text>ATP + protein L-histidine = ADP + protein N-phospho-L-histidine.</text>
        <dbReference type="EC" id="2.7.13.3"/>
    </reaction>
</comment>
<dbReference type="GO" id="GO:0005524">
    <property type="term" value="F:ATP binding"/>
    <property type="evidence" value="ECO:0007669"/>
    <property type="project" value="UniProtKB-KW"/>
</dbReference>
<evidence type="ECO:0000256" key="9">
    <source>
        <dbReference type="ARBA" id="ARBA00023012"/>
    </source>
</evidence>
<organism evidence="14 15">
    <name type="scientific">Alsobacter ponti</name>
    <dbReference type="NCBI Taxonomy" id="2962936"/>
    <lineage>
        <taxon>Bacteria</taxon>
        <taxon>Pseudomonadati</taxon>
        <taxon>Pseudomonadota</taxon>
        <taxon>Alphaproteobacteria</taxon>
        <taxon>Hyphomicrobiales</taxon>
        <taxon>Alsobacteraceae</taxon>
        <taxon>Alsobacter</taxon>
    </lineage>
</organism>
<keyword evidence="14" id="KW-0067">ATP-binding</keyword>
<dbReference type="CDD" id="cd00082">
    <property type="entry name" value="HisKA"/>
    <property type="match status" value="1"/>
</dbReference>
<proteinExistence type="predicted"/>
<dbReference type="EMBL" id="JANCLU010000021">
    <property type="protein sequence ID" value="MCP8940424.1"/>
    <property type="molecule type" value="Genomic_DNA"/>
</dbReference>